<gene>
    <name evidence="1" type="ORF">SAMN02799615_00960</name>
</gene>
<protein>
    <submittedName>
        <fullName evidence="1">Uncharacterized protein</fullName>
    </submittedName>
</protein>
<proteinExistence type="predicted"/>
<reference evidence="2" key="1">
    <citation type="submission" date="2016-10" db="EMBL/GenBank/DDBJ databases">
        <authorList>
            <person name="Varghese N."/>
            <person name="Submissions S."/>
        </authorList>
    </citation>
    <scope>NUCLEOTIDE SEQUENCE [LARGE SCALE GENOMIC DNA]</scope>
    <source>
        <strain evidence="2">UNC178MFTsu3.1</strain>
    </source>
</reference>
<dbReference type="Proteomes" id="UP000199477">
    <property type="component" value="Unassembled WGS sequence"/>
</dbReference>
<evidence type="ECO:0000313" key="1">
    <source>
        <dbReference type="EMBL" id="SFE40236.1"/>
    </source>
</evidence>
<dbReference type="AlphaFoldDB" id="A0A1I2A8T2"/>
<keyword evidence="2" id="KW-1185">Reference proteome</keyword>
<organism evidence="1 2">
    <name type="scientific">Dyella marensis</name>
    <dbReference type="NCBI Taxonomy" id="500610"/>
    <lineage>
        <taxon>Bacteria</taxon>
        <taxon>Pseudomonadati</taxon>
        <taxon>Pseudomonadota</taxon>
        <taxon>Gammaproteobacteria</taxon>
        <taxon>Lysobacterales</taxon>
        <taxon>Rhodanobacteraceae</taxon>
        <taxon>Dyella</taxon>
    </lineage>
</organism>
<sequence>MQEDDAWAALKDLEDGVFSKKTQDAFAQARQAIDNNMVNPKPVLDVLHTLKNGPLGVLGNNGARFGELIDSINGAANIRGKVGTDMLDAVRQEASKMLANTNG</sequence>
<name>A0A1I2A8T2_9GAMM</name>
<evidence type="ECO:0000313" key="2">
    <source>
        <dbReference type="Proteomes" id="UP000199477"/>
    </source>
</evidence>
<dbReference type="EMBL" id="FONH01000002">
    <property type="protein sequence ID" value="SFE40236.1"/>
    <property type="molecule type" value="Genomic_DNA"/>
</dbReference>
<accession>A0A1I2A8T2</accession>